<reference evidence="3" key="1">
    <citation type="submission" date="2019-08" db="EMBL/GenBank/DDBJ databases">
        <authorList>
            <person name="Kucharzyk K."/>
            <person name="Murdoch R.W."/>
            <person name="Higgins S."/>
            <person name="Loffler F."/>
        </authorList>
    </citation>
    <scope>NUCLEOTIDE SEQUENCE</scope>
</reference>
<feature type="transmembrane region" description="Helical" evidence="2">
    <location>
        <begin position="98"/>
        <end position="118"/>
    </location>
</feature>
<accession>A0A645G0D0</accession>
<dbReference type="AlphaFoldDB" id="A0A645G0D0"/>
<evidence type="ECO:0000256" key="1">
    <source>
        <dbReference type="SAM" id="MobiDB-lite"/>
    </source>
</evidence>
<gene>
    <name evidence="3" type="ORF">SDC9_166978</name>
</gene>
<evidence type="ECO:0000313" key="3">
    <source>
        <dbReference type="EMBL" id="MPN19606.1"/>
    </source>
</evidence>
<keyword evidence="2" id="KW-0472">Membrane</keyword>
<feature type="compositionally biased region" description="Basic and acidic residues" evidence="1">
    <location>
        <begin position="161"/>
        <end position="170"/>
    </location>
</feature>
<feature type="transmembrane region" description="Helical" evidence="2">
    <location>
        <begin position="30"/>
        <end position="50"/>
    </location>
</feature>
<sequence length="170" mass="18465">MATAAATALATAAATEVATGAVDTSALNFSLFAIFELGVGLYFAYLAIMGKGNAFKFPYVKDGMEKTYAKGLRLFYALLSPLLLAVGGLEFADFESRGTLQLIIWGVIMLVMIGVFIFSYKMTDKTKKEIIKEKGAVKKPLPPSTWGDPDPEDYIKPMTGADKRDERDGK</sequence>
<keyword evidence="2" id="KW-1133">Transmembrane helix</keyword>
<proteinExistence type="predicted"/>
<feature type="region of interest" description="Disordered" evidence="1">
    <location>
        <begin position="138"/>
        <end position="170"/>
    </location>
</feature>
<organism evidence="3">
    <name type="scientific">bioreactor metagenome</name>
    <dbReference type="NCBI Taxonomy" id="1076179"/>
    <lineage>
        <taxon>unclassified sequences</taxon>
        <taxon>metagenomes</taxon>
        <taxon>ecological metagenomes</taxon>
    </lineage>
</organism>
<protein>
    <submittedName>
        <fullName evidence="3">Uncharacterized protein</fullName>
    </submittedName>
</protein>
<keyword evidence="2" id="KW-0812">Transmembrane</keyword>
<dbReference type="EMBL" id="VSSQ01067199">
    <property type="protein sequence ID" value="MPN19606.1"/>
    <property type="molecule type" value="Genomic_DNA"/>
</dbReference>
<name>A0A645G0D0_9ZZZZ</name>
<comment type="caution">
    <text evidence="3">The sequence shown here is derived from an EMBL/GenBank/DDBJ whole genome shotgun (WGS) entry which is preliminary data.</text>
</comment>
<evidence type="ECO:0000256" key="2">
    <source>
        <dbReference type="SAM" id="Phobius"/>
    </source>
</evidence>
<feature type="transmembrane region" description="Helical" evidence="2">
    <location>
        <begin position="71"/>
        <end position="92"/>
    </location>
</feature>